<evidence type="ECO:0000313" key="9">
    <source>
        <dbReference type="EMBL" id="KAF1812809.1"/>
    </source>
</evidence>
<keyword evidence="3 6" id="KW-1133">Transmembrane helix</keyword>
<feature type="transmembrane region" description="Helical" evidence="6">
    <location>
        <begin position="96"/>
        <end position="116"/>
    </location>
</feature>
<evidence type="ECO:0000256" key="3">
    <source>
        <dbReference type="ARBA" id="ARBA00022989"/>
    </source>
</evidence>
<dbReference type="InterPro" id="IPR025969">
    <property type="entry name" value="ABA_GPCR_dom"/>
</dbReference>
<evidence type="ECO:0000259" key="8">
    <source>
        <dbReference type="Pfam" id="PF12537"/>
    </source>
</evidence>
<feature type="domain" description="Golgi pH regulator conserved" evidence="8">
    <location>
        <begin position="214"/>
        <end position="280"/>
    </location>
</feature>
<evidence type="ECO:0000256" key="5">
    <source>
        <dbReference type="SAM" id="MobiDB-lite"/>
    </source>
</evidence>
<comment type="subcellular location">
    <subcellularLocation>
        <location evidence="1">Membrane</location>
        <topology evidence="1">Multi-pass membrane protein</topology>
    </subcellularLocation>
</comment>
<keyword evidence="10" id="KW-1185">Reference proteome</keyword>
<feature type="transmembrane region" description="Helical" evidence="6">
    <location>
        <begin position="27"/>
        <end position="45"/>
    </location>
</feature>
<dbReference type="InterPro" id="IPR022535">
    <property type="entry name" value="Golgi_pH-regulator_cons_dom"/>
</dbReference>
<dbReference type="Pfam" id="PF12537">
    <property type="entry name" value="GPHR_N"/>
    <property type="match status" value="1"/>
</dbReference>
<feature type="non-terminal residue" evidence="9">
    <location>
        <position position="528"/>
    </location>
</feature>
<dbReference type="EMBL" id="ML975156">
    <property type="protein sequence ID" value="KAF1812809.1"/>
    <property type="molecule type" value="Genomic_DNA"/>
</dbReference>
<evidence type="ECO:0000256" key="2">
    <source>
        <dbReference type="ARBA" id="ARBA00022692"/>
    </source>
</evidence>
<feature type="transmembrane region" description="Helical" evidence="6">
    <location>
        <begin position="214"/>
        <end position="240"/>
    </location>
</feature>
<proteinExistence type="predicted"/>
<reference evidence="9 11" key="1">
    <citation type="submission" date="2020-01" db="EMBL/GenBank/DDBJ databases">
        <authorList>
            <consortium name="DOE Joint Genome Institute"/>
            <person name="Haridas S."/>
            <person name="Albert R."/>
            <person name="Binder M."/>
            <person name="Bloem J."/>
            <person name="Labutti K."/>
            <person name="Salamov A."/>
            <person name="Andreopoulos B."/>
            <person name="Baker S.E."/>
            <person name="Barry K."/>
            <person name="Bills G."/>
            <person name="Bluhm B.H."/>
            <person name="Cannon C."/>
            <person name="Castanera R."/>
            <person name="Culley D.E."/>
            <person name="Daum C."/>
            <person name="Ezra D."/>
            <person name="Gonzalez J.B."/>
            <person name="Henrissat B."/>
            <person name="Kuo A."/>
            <person name="Liang C."/>
            <person name="Lipzen A."/>
            <person name="Lutzoni F."/>
            <person name="Magnuson J."/>
            <person name="Mondo S."/>
            <person name="Nolan M."/>
            <person name="Ohm R."/>
            <person name="Pangilinan J."/>
            <person name="Park H.-J."/>
            <person name="Ramirez L."/>
            <person name="Alfaro M."/>
            <person name="Sun H."/>
            <person name="Tritt A."/>
            <person name="Yoshinaga Y."/>
            <person name="Zwiers L.-H."/>
            <person name="Turgeon B.G."/>
            <person name="Goodwin S.B."/>
            <person name="Spatafora J.W."/>
            <person name="Crous P.W."/>
            <person name="Grigoriev I.V."/>
        </authorList>
    </citation>
    <scope>NUCLEOTIDE SEQUENCE</scope>
    <source>
        <strain evidence="9 11">CBS 781.70</strain>
    </source>
</reference>
<organism evidence="9">
    <name type="scientific">Eremomyces bilateralis CBS 781.70</name>
    <dbReference type="NCBI Taxonomy" id="1392243"/>
    <lineage>
        <taxon>Eukaryota</taxon>
        <taxon>Fungi</taxon>
        <taxon>Dikarya</taxon>
        <taxon>Ascomycota</taxon>
        <taxon>Pezizomycotina</taxon>
        <taxon>Dothideomycetes</taxon>
        <taxon>Dothideomycetes incertae sedis</taxon>
        <taxon>Eremomycetales</taxon>
        <taxon>Eremomycetaceae</taxon>
        <taxon>Eremomyces</taxon>
    </lineage>
</organism>
<feature type="region of interest" description="Disordered" evidence="5">
    <location>
        <begin position="53"/>
        <end position="81"/>
    </location>
</feature>
<dbReference type="AlphaFoldDB" id="A0A6G1G4P8"/>
<dbReference type="GeneID" id="54416210"/>
<evidence type="ECO:0000259" key="7">
    <source>
        <dbReference type="Pfam" id="PF12430"/>
    </source>
</evidence>
<feature type="transmembrane region" description="Helical" evidence="6">
    <location>
        <begin position="455"/>
        <end position="476"/>
    </location>
</feature>
<dbReference type="GO" id="GO:0016020">
    <property type="term" value="C:membrane"/>
    <property type="evidence" value="ECO:0007669"/>
    <property type="project" value="UniProtKB-SubCell"/>
</dbReference>
<accession>A0A6G1G4P8</accession>
<feature type="transmembrane region" description="Helical" evidence="6">
    <location>
        <begin position="503"/>
        <end position="523"/>
    </location>
</feature>
<evidence type="ECO:0008006" key="12">
    <source>
        <dbReference type="Google" id="ProtNLM"/>
    </source>
</evidence>
<evidence type="ECO:0000256" key="1">
    <source>
        <dbReference type="ARBA" id="ARBA00004141"/>
    </source>
</evidence>
<dbReference type="RefSeq" id="XP_033534440.1">
    <property type="nucleotide sequence ID" value="XM_033675640.1"/>
</dbReference>
<keyword evidence="2 6" id="KW-0812">Transmembrane</keyword>
<feature type="compositionally biased region" description="Low complexity" evidence="5">
    <location>
        <begin position="53"/>
        <end position="63"/>
    </location>
</feature>
<dbReference type="InterPro" id="IPR015672">
    <property type="entry name" value="GPHR/GTG"/>
</dbReference>
<protein>
    <recommendedName>
        <fullName evidence="12">Golgi pH regulator</fullName>
    </recommendedName>
</protein>
<feature type="domain" description="Abscisic acid G-protein coupled receptor-like" evidence="7">
    <location>
        <begin position="345"/>
        <end position="525"/>
    </location>
</feature>
<keyword evidence="4 6" id="KW-0472">Membrane</keyword>
<reference evidence="11" key="2">
    <citation type="submission" date="2020-04" db="EMBL/GenBank/DDBJ databases">
        <authorList>
            <consortium name="NCBI Genome Project"/>
        </authorList>
    </citation>
    <scope>NUCLEOTIDE SEQUENCE</scope>
    <source>
        <strain evidence="11">CBS 781.70</strain>
    </source>
</reference>
<dbReference type="PANTHER" id="PTHR15948:SF0">
    <property type="entry name" value="GOLGI PH REGULATOR A-RELATED"/>
    <property type="match status" value="1"/>
</dbReference>
<evidence type="ECO:0000256" key="6">
    <source>
        <dbReference type="SAM" id="Phobius"/>
    </source>
</evidence>
<dbReference type="Proteomes" id="UP000504638">
    <property type="component" value="Unplaced"/>
</dbReference>
<feature type="transmembrane region" description="Helical" evidence="6">
    <location>
        <begin position="175"/>
        <end position="194"/>
    </location>
</feature>
<feature type="compositionally biased region" description="Basic and acidic residues" evidence="5">
    <location>
        <begin position="65"/>
        <end position="78"/>
    </location>
</feature>
<gene>
    <name evidence="9 11" type="ORF">P152DRAFT_376920</name>
</gene>
<evidence type="ECO:0000313" key="10">
    <source>
        <dbReference type="Proteomes" id="UP000504638"/>
    </source>
</evidence>
<reference evidence="11" key="3">
    <citation type="submission" date="2025-04" db="UniProtKB">
        <authorList>
            <consortium name="RefSeq"/>
        </authorList>
    </citation>
    <scope>IDENTIFICATION</scope>
    <source>
        <strain evidence="11">CBS 781.70</strain>
    </source>
</reference>
<name>A0A6G1G4P8_9PEZI</name>
<evidence type="ECO:0000256" key="4">
    <source>
        <dbReference type="ARBA" id="ARBA00023136"/>
    </source>
</evidence>
<feature type="transmembrane region" description="Helical" evidence="6">
    <location>
        <begin position="419"/>
        <end position="443"/>
    </location>
</feature>
<dbReference type="OrthoDB" id="264392at2759"/>
<dbReference type="Pfam" id="PF12430">
    <property type="entry name" value="ABA_GPCR"/>
    <property type="match status" value="1"/>
</dbReference>
<sequence>MSSSDNDCDDCTPEYLRAPTLLRSSTLISFAPFILTFLLVFLVALSKLFPRLSGSATSSTPSSRRSHEQGPLHTRDGPAGRTGWTFQVPRLSKDRIAAVTFSASFALSMVLIELILCEISGALDPRARAISLRISIPALLFLLLVAAPALEIHSVLSAAGWGINGTSSGDSSRTAWIFECLGLAMWLFGFWYFGTAMLNMYRSGNGTHSDKNNGFIAALLSRIGIFGISMMACLAGFAAISALWQTFGVKPASVSESDVSRKQAGLNATSELLAAKESRLRALTRKISESPSEGIFSRLVGAIRASPDTQELRLLRLEISGLEATRYSLSDQLLALQTRRTVQLRAHTPLGRLLHAFSFLFALYCAYRILTTSLSSLHRAVSPSSAAATSATDPVTQILTLLAKLWDPSLDRATWSRQLSFLLSGGMLFASFNSALQTFLLLARAFPSLVRLIRVNFALLLGQICGTYVISSALLLRGHLPKEVGGVVAEILGAPLEPKMGEAWFDGWFLVACGVTGLGIWVGRRVVG</sequence>
<feature type="transmembrane region" description="Helical" evidence="6">
    <location>
        <begin position="353"/>
        <end position="370"/>
    </location>
</feature>
<evidence type="ECO:0000313" key="11">
    <source>
        <dbReference type="RefSeq" id="XP_033534440.1"/>
    </source>
</evidence>
<dbReference type="PANTHER" id="PTHR15948">
    <property type="entry name" value="G-PROTEIN COUPLED RECEPTOR 89-RELATED"/>
    <property type="match status" value="1"/>
</dbReference>
<feature type="transmembrane region" description="Helical" evidence="6">
    <location>
        <begin position="136"/>
        <end position="163"/>
    </location>
</feature>